<evidence type="ECO:0000313" key="2">
    <source>
        <dbReference type="EMBL" id="CAF1849316.1"/>
    </source>
</evidence>
<feature type="region of interest" description="Disordered" evidence="1">
    <location>
        <begin position="1"/>
        <end position="25"/>
    </location>
</feature>
<sequence length="92" mass="10534">MEEVKEEKPIGNQQVQGEDRHGDTACKIRSLPSRHRHGSVICYRGAQDEEKIVGREQVKKLRRKLQGYVFRERATFVILACLQVPGDGDGDW</sequence>
<reference evidence="2" key="1">
    <citation type="submission" date="2021-01" db="EMBL/GenBank/DDBJ databases">
        <authorList>
            <consortium name="Genoscope - CEA"/>
            <person name="William W."/>
        </authorList>
    </citation>
    <scope>NUCLEOTIDE SEQUENCE</scope>
</reference>
<accession>A0A816JXS8</accession>
<name>A0A816JXS8_BRANA</name>
<gene>
    <name evidence="2" type="ORF">DARMORV10_C04P34990.1</name>
</gene>
<protein>
    <submittedName>
        <fullName evidence="2">(rape) hypothetical protein</fullName>
    </submittedName>
</protein>
<proteinExistence type="predicted"/>
<dbReference type="Proteomes" id="UP001295469">
    <property type="component" value="Chromosome C04"/>
</dbReference>
<organism evidence="2">
    <name type="scientific">Brassica napus</name>
    <name type="common">Rape</name>
    <dbReference type="NCBI Taxonomy" id="3708"/>
    <lineage>
        <taxon>Eukaryota</taxon>
        <taxon>Viridiplantae</taxon>
        <taxon>Streptophyta</taxon>
        <taxon>Embryophyta</taxon>
        <taxon>Tracheophyta</taxon>
        <taxon>Spermatophyta</taxon>
        <taxon>Magnoliopsida</taxon>
        <taxon>eudicotyledons</taxon>
        <taxon>Gunneridae</taxon>
        <taxon>Pentapetalae</taxon>
        <taxon>rosids</taxon>
        <taxon>malvids</taxon>
        <taxon>Brassicales</taxon>
        <taxon>Brassicaceae</taxon>
        <taxon>Brassiceae</taxon>
        <taxon>Brassica</taxon>
    </lineage>
</organism>
<evidence type="ECO:0000256" key="1">
    <source>
        <dbReference type="SAM" id="MobiDB-lite"/>
    </source>
</evidence>
<dbReference type="EMBL" id="HG994368">
    <property type="protein sequence ID" value="CAF1849316.1"/>
    <property type="molecule type" value="Genomic_DNA"/>
</dbReference>
<dbReference type="AlphaFoldDB" id="A0A816JXS8"/>